<organism evidence="5 6">
    <name type="scientific">Abditibacterium utsteinense</name>
    <dbReference type="NCBI Taxonomy" id="1960156"/>
    <lineage>
        <taxon>Bacteria</taxon>
        <taxon>Pseudomonadati</taxon>
        <taxon>Abditibacteriota</taxon>
        <taxon>Abditibacteriia</taxon>
        <taxon>Abditibacteriales</taxon>
        <taxon>Abditibacteriaceae</taxon>
        <taxon>Abditibacterium</taxon>
    </lineage>
</organism>
<dbReference type="AlphaFoldDB" id="A0A2S8SPB2"/>
<comment type="caution">
    <text evidence="5">The sequence shown here is derived from an EMBL/GenBank/DDBJ whole genome shotgun (WGS) entry which is preliminary data.</text>
</comment>
<reference evidence="5 6" key="1">
    <citation type="journal article" date="2018" name="Syst. Appl. Microbiol.">
        <title>Abditibacterium utsteinense sp. nov., the first cultivated member of candidate phylum FBP, isolated from ice-free Antarctic soil samples.</title>
        <authorList>
            <person name="Tahon G."/>
            <person name="Tytgat B."/>
            <person name="Lebbe L."/>
            <person name="Carlier A."/>
            <person name="Willems A."/>
        </authorList>
    </citation>
    <scope>NUCLEOTIDE SEQUENCE [LARGE SCALE GENOMIC DNA]</scope>
    <source>
        <strain evidence="5 6">LMG 29911</strain>
    </source>
</reference>
<dbReference type="InterPro" id="IPR003439">
    <property type="entry name" value="ABC_transporter-like_ATP-bd"/>
</dbReference>
<proteinExistence type="predicted"/>
<dbReference type="InParanoid" id="A0A2S8SPB2"/>
<dbReference type="GO" id="GO:0015192">
    <property type="term" value="F:L-phenylalanine transmembrane transporter activity"/>
    <property type="evidence" value="ECO:0007669"/>
    <property type="project" value="TreeGrafter"/>
</dbReference>
<dbReference type="SMART" id="SM00382">
    <property type="entry name" value="AAA"/>
    <property type="match status" value="1"/>
</dbReference>
<dbReference type="InterPro" id="IPR027417">
    <property type="entry name" value="P-loop_NTPase"/>
</dbReference>
<dbReference type="OrthoDB" id="9805514at2"/>
<dbReference type="PANTHER" id="PTHR45772:SF7">
    <property type="entry name" value="AMINO ACID ABC TRANSPORTER ATP-BINDING PROTEIN"/>
    <property type="match status" value="1"/>
</dbReference>
<name>A0A2S8SPB2_9BACT</name>
<evidence type="ECO:0000259" key="4">
    <source>
        <dbReference type="PROSITE" id="PS50893"/>
    </source>
</evidence>
<dbReference type="GO" id="GO:0005524">
    <property type="term" value="F:ATP binding"/>
    <property type="evidence" value="ECO:0007669"/>
    <property type="project" value="UniProtKB-KW"/>
</dbReference>
<evidence type="ECO:0000256" key="1">
    <source>
        <dbReference type="ARBA" id="ARBA00022448"/>
    </source>
</evidence>
<dbReference type="InterPro" id="IPR032823">
    <property type="entry name" value="BCA_ABC_TP_C"/>
</dbReference>
<dbReference type="GO" id="GO:0005304">
    <property type="term" value="F:L-valine transmembrane transporter activity"/>
    <property type="evidence" value="ECO:0007669"/>
    <property type="project" value="TreeGrafter"/>
</dbReference>
<dbReference type="Proteomes" id="UP000237684">
    <property type="component" value="Unassembled WGS sequence"/>
</dbReference>
<evidence type="ECO:0000313" key="5">
    <source>
        <dbReference type="EMBL" id="PQV62631.1"/>
    </source>
</evidence>
<dbReference type="GO" id="GO:0015808">
    <property type="term" value="P:L-alanine transport"/>
    <property type="evidence" value="ECO:0007669"/>
    <property type="project" value="TreeGrafter"/>
</dbReference>
<dbReference type="FunFam" id="3.40.50.300:FF:000421">
    <property type="entry name" value="Branched-chain amino acid ABC transporter ATP-binding protein"/>
    <property type="match status" value="1"/>
</dbReference>
<dbReference type="GO" id="GO:1903806">
    <property type="term" value="P:L-isoleucine import across plasma membrane"/>
    <property type="evidence" value="ECO:0007669"/>
    <property type="project" value="TreeGrafter"/>
</dbReference>
<dbReference type="SUPFAM" id="SSF52540">
    <property type="entry name" value="P-loop containing nucleoside triphosphate hydrolases"/>
    <property type="match status" value="1"/>
</dbReference>
<dbReference type="EMBL" id="NIGF01000026">
    <property type="protein sequence ID" value="PQV62631.1"/>
    <property type="molecule type" value="Genomic_DNA"/>
</dbReference>
<dbReference type="InterPro" id="IPR003593">
    <property type="entry name" value="AAA+_ATPase"/>
</dbReference>
<keyword evidence="6" id="KW-1185">Reference proteome</keyword>
<dbReference type="GO" id="GO:1903805">
    <property type="term" value="P:L-valine import across plasma membrane"/>
    <property type="evidence" value="ECO:0007669"/>
    <property type="project" value="TreeGrafter"/>
</dbReference>
<evidence type="ECO:0000256" key="2">
    <source>
        <dbReference type="ARBA" id="ARBA00022741"/>
    </source>
</evidence>
<dbReference type="InterPro" id="IPR051120">
    <property type="entry name" value="ABC_AA/LPS_Transport"/>
</dbReference>
<dbReference type="Gene3D" id="3.40.50.300">
    <property type="entry name" value="P-loop containing nucleotide triphosphate hydrolases"/>
    <property type="match status" value="1"/>
</dbReference>
<dbReference type="GO" id="GO:0015188">
    <property type="term" value="F:L-isoleucine transmembrane transporter activity"/>
    <property type="evidence" value="ECO:0007669"/>
    <property type="project" value="TreeGrafter"/>
</dbReference>
<sequence length="282" mass="30176">MTSVATTPVLEFKDATIRFGGLTAVAPLSFAIPRGQLAAIIGPNGAGKTTVFNLVTGVYAPTGGEIWVEGERVASAGKSLKPHRLVRRGVARTFQNIRLFGDLSVEDNVRAAFASRAGYGLGAALLQNGAAARQESWIESETAKLLEIFGLTHRKNEISRNLPYGDQRRLEIARATATEPKILLLDEPTSGMNPSETDAVTQTIRLVREELGITILLIEHHMSLVMGICERVLVLDGGVKIADDVPGAIQNNPHVIAAYLGQSDPELDAAIEHGEPLAESIV</sequence>
<keyword evidence="2" id="KW-0547">Nucleotide-binding</keyword>
<keyword evidence="1" id="KW-0813">Transport</keyword>
<accession>A0A2S8SPB2</accession>
<dbReference type="GO" id="GO:0005886">
    <property type="term" value="C:plasma membrane"/>
    <property type="evidence" value="ECO:0007669"/>
    <property type="project" value="TreeGrafter"/>
</dbReference>
<feature type="domain" description="ABC transporter" evidence="4">
    <location>
        <begin position="10"/>
        <end position="262"/>
    </location>
</feature>
<dbReference type="CDD" id="cd03219">
    <property type="entry name" value="ABC_Mj1267_LivG_branched"/>
    <property type="match status" value="1"/>
</dbReference>
<dbReference type="PANTHER" id="PTHR45772">
    <property type="entry name" value="CONSERVED COMPONENT OF ABC TRANSPORTER FOR NATURAL AMINO ACIDS-RELATED"/>
    <property type="match status" value="1"/>
</dbReference>
<dbReference type="Pfam" id="PF00005">
    <property type="entry name" value="ABC_tran"/>
    <property type="match status" value="1"/>
</dbReference>
<gene>
    <name evidence="5" type="ORF">B1R32_12615</name>
</gene>
<dbReference type="GO" id="GO:0016887">
    <property type="term" value="F:ATP hydrolysis activity"/>
    <property type="evidence" value="ECO:0007669"/>
    <property type="project" value="InterPro"/>
</dbReference>
<evidence type="ECO:0000256" key="3">
    <source>
        <dbReference type="ARBA" id="ARBA00022840"/>
    </source>
</evidence>
<dbReference type="Pfam" id="PF12399">
    <property type="entry name" value="BCA_ABC_TP_C"/>
    <property type="match status" value="1"/>
</dbReference>
<dbReference type="GO" id="GO:0042941">
    <property type="term" value="P:D-alanine transmembrane transport"/>
    <property type="evidence" value="ECO:0007669"/>
    <property type="project" value="TreeGrafter"/>
</dbReference>
<dbReference type="PROSITE" id="PS50893">
    <property type="entry name" value="ABC_TRANSPORTER_2"/>
    <property type="match status" value="1"/>
</dbReference>
<protein>
    <submittedName>
        <fullName evidence="5">Amino acid/amide ABC transporter ATP-binding protein 1, HAAT family</fullName>
    </submittedName>
</protein>
<evidence type="ECO:0000313" key="6">
    <source>
        <dbReference type="Proteomes" id="UP000237684"/>
    </source>
</evidence>
<dbReference type="RefSeq" id="WP_106381211.1">
    <property type="nucleotide sequence ID" value="NZ_NIGF01000026.1"/>
</dbReference>
<keyword evidence="3 5" id="KW-0067">ATP-binding</keyword>